<feature type="domain" description="Solute-binding protein family 5" evidence="6">
    <location>
        <begin position="87"/>
        <end position="432"/>
    </location>
</feature>
<evidence type="ECO:0000256" key="5">
    <source>
        <dbReference type="SAM" id="SignalP"/>
    </source>
</evidence>
<evidence type="ECO:0000256" key="3">
    <source>
        <dbReference type="ARBA" id="ARBA00022448"/>
    </source>
</evidence>
<keyword evidence="4 5" id="KW-0732">Signal</keyword>
<comment type="caution">
    <text evidence="7">The sequence shown here is derived from an EMBL/GenBank/DDBJ whole genome shotgun (WGS) entry which is preliminary data.</text>
</comment>
<dbReference type="InterPro" id="IPR039424">
    <property type="entry name" value="SBP_5"/>
</dbReference>
<feature type="chain" id="PRO_5045352511" evidence="5">
    <location>
        <begin position="32"/>
        <end position="525"/>
    </location>
</feature>
<dbReference type="Pfam" id="PF00496">
    <property type="entry name" value="SBP_bac_5"/>
    <property type="match status" value="1"/>
</dbReference>
<dbReference type="PANTHER" id="PTHR30290:SF10">
    <property type="entry name" value="PERIPLASMIC OLIGOPEPTIDE-BINDING PROTEIN-RELATED"/>
    <property type="match status" value="1"/>
</dbReference>
<feature type="signal peptide" evidence="5">
    <location>
        <begin position="1"/>
        <end position="31"/>
    </location>
</feature>
<dbReference type="RefSeq" id="WP_345149885.1">
    <property type="nucleotide sequence ID" value="NZ_BAABEO010000009.1"/>
</dbReference>
<gene>
    <name evidence="7" type="ORF">GCM10023081_16220</name>
</gene>
<reference evidence="8" key="1">
    <citation type="journal article" date="2019" name="Int. J. Syst. Evol. Microbiol.">
        <title>The Global Catalogue of Microorganisms (GCM) 10K type strain sequencing project: providing services to taxonomists for standard genome sequencing and annotation.</title>
        <authorList>
            <consortium name="The Broad Institute Genomics Platform"/>
            <consortium name="The Broad Institute Genome Sequencing Center for Infectious Disease"/>
            <person name="Wu L."/>
            <person name="Ma J."/>
        </authorList>
    </citation>
    <scope>NUCLEOTIDE SEQUENCE [LARGE SCALE GENOMIC DNA]</scope>
    <source>
        <strain evidence="8">JCM 30742</strain>
    </source>
</reference>
<name>A0ABP7C6A6_9MICC</name>
<comment type="similarity">
    <text evidence="2">Belongs to the bacterial solute-binding protein 5 family.</text>
</comment>
<evidence type="ECO:0000256" key="4">
    <source>
        <dbReference type="ARBA" id="ARBA00022729"/>
    </source>
</evidence>
<dbReference type="EMBL" id="BAABEO010000009">
    <property type="protein sequence ID" value="GAA3678683.1"/>
    <property type="molecule type" value="Genomic_DNA"/>
</dbReference>
<evidence type="ECO:0000313" key="8">
    <source>
        <dbReference type="Proteomes" id="UP001500752"/>
    </source>
</evidence>
<dbReference type="PROSITE" id="PS51257">
    <property type="entry name" value="PROKAR_LIPOPROTEIN"/>
    <property type="match status" value="1"/>
</dbReference>
<dbReference type="InterPro" id="IPR030678">
    <property type="entry name" value="Peptide/Ni-bd"/>
</dbReference>
<dbReference type="PIRSF" id="PIRSF002741">
    <property type="entry name" value="MppA"/>
    <property type="match status" value="1"/>
</dbReference>
<dbReference type="Gene3D" id="3.40.190.10">
    <property type="entry name" value="Periplasmic binding protein-like II"/>
    <property type="match status" value="1"/>
</dbReference>
<evidence type="ECO:0000256" key="2">
    <source>
        <dbReference type="ARBA" id="ARBA00005695"/>
    </source>
</evidence>
<accession>A0ABP7C6A6</accession>
<dbReference type="SUPFAM" id="SSF53850">
    <property type="entry name" value="Periplasmic binding protein-like II"/>
    <property type="match status" value="1"/>
</dbReference>
<dbReference type="Proteomes" id="UP001500752">
    <property type="component" value="Unassembled WGS sequence"/>
</dbReference>
<dbReference type="InterPro" id="IPR000914">
    <property type="entry name" value="SBP_5_dom"/>
</dbReference>
<dbReference type="InterPro" id="IPR006311">
    <property type="entry name" value="TAT_signal"/>
</dbReference>
<dbReference type="PROSITE" id="PS51318">
    <property type="entry name" value="TAT"/>
    <property type="match status" value="1"/>
</dbReference>
<organism evidence="7 8">
    <name type="scientific">Arthrobacter ginkgonis</name>
    <dbReference type="NCBI Taxonomy" id="1630594"/>
    <lineage>
        <taxon>Bacteria</taxon>
        <taxon>Bacillati</taxon>
        <taxon>Actinomycetota</taxon>
        <taxon>Actinomycetes</taxon>
        <taxon>Micrococcales</taxon>
        <taxon>Micrococcaceae</taxon>
        <taxon>Arthrobacter</taxon>
    </lineage>
</organism>
<dbReference type="Gene3D" id="3.10.105.10">
    <property type="entry name" value="Dipeptide-binding Protein, Domain 3"/>
    <property type="match status" value="1"/>
</dbReference>
<comment type="subcellular location">
    <subcellularLocation>
        <location evidence="1">Cell envelope</location>
    </subcellularLocation>
</comment>
<dbReference type="PANTHER" id="PTHR30290">
    <property type="entry name" value="PERIPLASMIC BINDING COMPONENT OF ABC TRANSPORTER"/>
    <property type="match status" value="1"/>
</dbReference>
<keyword evidence="3" id="KW-0813">Transport</keyword>
<evidence type="ECO:0000259" key="6">
    <source>
        <dbReference type="Pfam" id="PF00496"/>
    </source>
</evidence>
<proteinExistence type="inferred from homology"/>
<evidence type="ECO:0000313" key="7">
    <source>
        <dbReference type="EMBL" id="GAA3678683.1"/>
    </source>
</evidence>
<protein>
    <submittedName>
        <fullName evidence="7">ABC transporter substrate-binding protein</fullName>
    </submittedName>
</protein>
<keyword evidence="8" id="KW-1185">Reference proteome</keyword>
<sequence length="525" mass="56018">MNNTRTRTVTRRALLGAAALSISALALTACAGGGGAAAGAGSADKVLNISNTFAPVSMDPAFSGNGRAGSMLQPAYEPLVRTTADGELEPALAESWKMSADNKSVTFTLRQDAAFSDGEPVNAEAAKKSIEYWANAGGPFSVNLANLDEVVVDGEYEFTVKLTQPNPDVASVFNTYWLAGDLISPKALEDPKQLTTKTFGAGPYVLDEAATISGKTYTYVPNEHYYDQQDISWDKVVISVYEDQNSAIQAFKTGQLDLMVSDPVTGNANKDQLGEGQRIVSDPVQWSGLILLDRDGETNEPLGNLKVRQAINHALDRELITTALFGDFGTPTSQLQVEGFAGYDAANDGKYAYDPEKAKSLLAEAGYPDGLTIDVGYVNNTLNATQAQAMAGQLEKVGITLKFTEWQNLGELQTATNQNEVGAIIAQSNSGAPFMAKFQTLDPEGSYNTFHSENPELTRLIETAAAKPAGQAEEDWKAVHAKVTDLAWFGITSALNVTYFVGNGVQVPEPGQSLIIDMAEIKPAS</sequence>
<evidence type="ECO:0000256" key="1">
    <source>
        <dbReference type="ARBA" id="ARBA00004196"/>
    </source>
</evidence>